<keyword evidence="1" id="KW-0238">DNA-binding</keyword>
<sequence>MTIKEFSSRTGISAHTLRYYEKIGLLRHIRRLPNGHRDFSEKDIQWIAFVQRLKDTDMPLEQIRRYADLREAGDTTLAERQQLLENHARGLRESLAQQQRHLDKLNEKIALYRSAVKRGRLS</sequence>
<dbReference type="RefSeq" id="WP_138236621.1">
    <property type="nucleotide sequence ID" value="NZ_CP185860.1"/>
</dbReference>
<dbReference type="SUPFAM" id="SSF46955">
    <property type="entry name" value="Putative DNA-binding domain"/>
    <property type="match status" value="1"/>
</dbReference>
<organism evidence="4 5">
    <name type="scientific">Microbulbifer harenosus</name>
    <dbReference type="NCBI Taxonomy" id="2576840"/>
    <lineage>
        <taxon>Bacteria</taxon>
        <taxon>Pseudomonadati</taxon>
        <taxon>Pseudomonadota</taxon>
        <taxon>Gammaproteobacteria</taxon>
        <taxon>Cellvibrionales</taxon>
        <taxon>Microbulbiferaceae</taxon>
        <taxon>Microbulbifer</taxon>
    </lineage>
</organism>
<evidence type="ECO:0000256" key="1">
    <source>
        <dbReference type="ARBA" id="ARBA00023125"/>
    </source>
</evidence>
<dbReference type="InterPro" id="IPR009061">
    <property type="entry name" value="DNA-bd_dom_put_sf"/>
</dbReference>
<keyword evidence="5" id="KW-1185">Reference proteome</keyword>
<evidence type="ECO:0000313" key="5">
    <source>
        <dbReference type="Proteomes" id="UP000306791"/>
    </source>
</evidence>
<dbReference type="InterPro" id="IPR000551">
    <property type="entry name" value="MerR-type_HTH_dom"/>
</dbReference>
<evidence type="ECO:0000313" key="4">
    <source>
        <dbReference type="EMBL" id="TLM75649.1"/>
    </source>
</evidence>
<reference evidence="4 5" key="1">
    <citation type="submission" date="2019-05" db="EMBL/GenBank/DDBJ databases">
        <title>Microbulbifer harenosus sp. nov., an alginate-degrading bacterium isolated from coastal sand.</title>
        <authorList>
            <person name="Huang H."/>
            <person name="Mo K."/>
            <person name="Bao S."/>
        </authorList>
    </citation>
    <scope>NUCLEOTIDE SEQUENCE [LARGE SCALE GENOMIC DNA]</scope>
    <source>
        <strain evidence="4 5">HB161719</strain>
    </source>
</reference>
<dbReference type="PROSITE" id="PS50937">
    <property type="entry name" value="HTH_MERR_2"/>
    <property type="match status" value="1"/>
</dbReference>
<accession>A0ABY2UEH0</accession>
<comment type="caution">
    <text evidence="4">The sequence shown here is derived from an EMBL/GenBank/DDBJ whole genome shotgun (WGS) entry which is preliminary data.</text>
</comment>
<dbReference type="Proteomes" id="UP000306791">
    <property type="component" value="Unassembled WGS sequence"/>
</dbReference>
<feature type="coiled-coil region" evidence="2">
    <location>
        <begin position="88"/>
        <end position="115"/>
    </location>
</feature>
<dbReference type="Gene3D" id="1.10.1660.10">
    <property type="match status" value="1"/>
</dbReference>
<gene>
    <name evidence="4" type="ORF">FDY93_15230</name>
</gene>
<name>A0ABY2UEH0_9GAMM</name>
<dbReference type="PRINTS" id="PR00040">
    <property type="entry name" value="HTHMERR"/>
</dbReference>
<protein>
    <submittedName>
        <fullName evidence="4">MerR family transcriptional regulator</fullName>
    </submittedName>
</protein>
<evidence type="ECO:0000256" key="2">
    <source>
        <dbReference type="SAM" id="Coils"/>
    </source>
</evidence>
<dbReference type="PANTHER" id="PTHR30204:SF98">
    <property type="entry name" value="HTH-TYPE TRANSCRIPTIONAL REGULATOR ADHR"/>
    <property type="match status" value="1"/>
</dbReference>
<evidence type="ECO:0000259" key="3">
    <source>
        <dbReference type="PROSITE" id="PS50937"/>
    </source>
</evidence>
<dbReference type="SMART" id="SM00422">
    <property type="entry name" value="HTH_MERR"/>
    <property type="match status" value="1"/>
</dbReference>
<dbReference type="Pfam" id="PF13411">
    <property type="entry name" value="MerR_1"/>
    <property type="match status" value="1"/>
</dbReference>
<dbReference type="PANTHER" id="PTHR30204">
    <property type="entry name" value="REDOX-CYCLING DRUG-SENSING TRANSCRIPTIONAL ACTIVATOR SOXR"/>
    <property type="match status" value="1"/>
</dbReference>
<proteinExistence type="predicted"/>
<dbReference type="InterPro" id="IPR047057">
    <property type="entry name" value="MerR_fam"/>
</dbReference>
<dbReference type="EMBL" id="VANI01000016">
    <property type="protein sequence ID" value="TLM75649.1"/>
    <property type="molecule type" value="Genomic_DNA"/>
</dbReference>
<keyword evidence="2" id="KW-0175">Coiled coil</keyword>
<feature type="domain" description="HTH merR-type" evidence="3">
    <location>
        <begin position="1"/>
        <end position="69"/>
    </location>
</feature>
<dbReference type="CDD" id="cd01109">
    <property type="entry name" value="HTH_YyaN"/>
    <property type="match status" value="1"/>
</dbReference>